<dbReference type="AlphaFoldDB" id="A0A1F7RZ88"/>
<reference evidence="1 2" key="1">
    <citation type="journal article" date="2016" name="Nat. Commun.">
        <title>Thousands of microbial genomes shed light on interconnected biogeochemical processes in an aquifer system.</title>
        <authorList>
            <person name="Anantharaman K."/>
            <person name="Brown C.T."/>
            <person name="Hug L.A."/>
            <person name="Sharon I."/>
            <person name="Castelle C.J."/>
            <person name="Probst A.J."/>
            <person name="Thomas B.C."/>
            <person name="Singh A."/>
            <person name="Wilkins M.J."/>
            <person name="Karaoz U."/>
            <person name="Brodie E.L."/>
            <person name="Williams K.H."/>
            <person name="Hubbard S.S."/>
            <person name="Banfield J.F."/>
        </authorList>
    </citation>
    <scope>NUCLEOTIDE SEQUENCE [LARGE SCALE GENOMIC DNA]</scope>
</reference>
<evidence type="ECO:0000313" key="2">
    <source>
        <dbReference type="Proteomes" id="UP000179266"/>
    </source>
</evidence>
<name>A0A1F7RZ88_9BACT</name>
<protein>
    <recommendedName>
        <fullName evidence="3">Flagellar basal-body/hook protein C-terminal domain-containing protein</fullName>
    </recommendedName>
</protein>
<gene>
    <name evidence="1" type="ORF">A2161_01120</name>
</gene>
<evidence type="ECO:0000313" key="1">
    <source>
        <dbReference type="EMBL" id="OGL46859.1"/>
    </source>
</evidence>
<accession>A0A1F7RZ88</accession>
<proteinExistence type="predicted"/>
<dbReference type="Proteomes" id="UP000179266">
    <property type="component" value="Unassembled WGS sequence"/>
</dbReference>
<comment type="caution">
    <text evidence="1">The sequence shown here is derived from an EMBL/GenBank/DDBJ whole genome shotgun (WGS) entry which is preliminary data.</text>
</comment>
<dbReference type="EMBL" id="MGDD01000110">
    <property type="protein sequence ID" value="OGL46859.1"/>
    <property type="molecule type" value="Genomic_DNA"/>
</dbReference>
<sequence>MIGAINSAMNGLRYFQNMFNKAADDLSKSFSGIDNPSDDSSIPESVVSMKIAQRGTEAQLKTIQASEEIIDSTLDLLA</sequence>
<organism evidence="1 2">
    <name type="scientific">Candidatus Schekmanbacteria bacterium RBG_13_48_7</name>
    <dbReference type="NCBI Taxonomy" id="1817878"/>
    <lineage>
        <taxon>Bacteria</taxon>
        <taxon>Candidatus Schekmaniibacteriota</taxon>
    </lineage>
</organism>
<evidence type="ECO:0008006" key="3">
    <source>
        <dbReference type="Google" id="ProtNLM"/>
    </source>
</evidence>